<feature type="binding site" evidence="18">
    <location>
        <position position="162"/>
    </location>
    <ligand>
        <name>K(+)</name>
        <dbReference type="ChEBI" id="CHEBI:29103"/>
    </ligand>
</feature>
<evidence type="ECO:0000313" key="23">
    <source>
        <dbReference type="Proteomes" id="UP000198924"/>
    </source>
</evidence>
<comment type="function">
    <text evidence="14 19">Bifunctional enzyme that catalyzes the epimerization of the S- and R-forms of NAD(P)HX and the dehydration of the S-form of NAD(P)HX at the expense of ADP, which is converted to AMP. This allows the repair of both epimers of NAD(P)HX, a damaged form of NAD(P)H that is a result of enzymatic or heat-dependent hydration.</text>
</comment>
<gene>
    <name evidence="18" type="primary">nnrE</name>
    <name evidence="17" type="synonym">nnrD</name>
    <name evidence="22" type="ORF">SAMN04488079_11649</name>
</gene>
<evidence type="ECO:0000256" key="9">
    <source>
        <dbReference type="ARBA" id="ARBA00022958"/>
    </source>
</evidence>
<dbReference type="STRING" id="45496.SAMN04488079_11649"/>
<dbReference type="GO" id="GO:0052856">
    <property type="term" value="F:NAD(P)HX epimerase activity"/>
    <property type="evidence" value="ECO:0007669"/>
    <property type="project" value="UniProtKB-UniRule"/>
</dbReference>
<evidence type="ECO:0000256" key="16">
    <source>
        <dbReference type="ARBA" id="ARBA00049209"/>
    </source>
</evidence>
<dbReference type="NCBIfam" id="TIGR00196">
    <property type="entry name" value="yjeF_cterm"/>
    <property type="match status" value="1"/>
</dbReference>
<dbReference type="GO" id="GO:0046872">
    <property type="term" value="F:metal ion binding"/>
    <property type="evidence" value="ECO:0007669"/>
    <property type="project" value="UniProtKB-UniRule"/>
</dbReference>
<comment type="similarity">
    <text evidence="3 19">In the N-terminal section; belongs to the NnrE/AIBP family.</text>
</comment>
<comment type="similarity">
    <text evidence="18">Belongs to the NnrE/AIBP family.</text>
</comment>
<feature type="binding site" evidence="17">
    <location>
        <position position="261"/>
    </location>
    <ligand>
        <name>(6S)-NADPHX</name>
        <dbReference type="ChEBI" id="CHEBI:64076"/>
    </ligand>
</feature>
<dbReference type="Gene3D" id="3.40.1190.20">
    <property type="match status" value="1"/>
</dbReference>
<comment type="catalytic activity">
    <reaction evidence="1 18 19">
        <text>(6R)-NADHX = (6S)-NADHX</text>
        <dbReference type="Rhea" id="RHEA:32215"/>
        <dbReference type="ChEBI" id="CHEBI:64074"/>
        <dbReference type="ChEBI" id="CHEBI:64075"/>
        <dbReference type="EC" id="5.1.99.6"/>
    </reaction>
</comment>
<keyword evidence="10 17" id="KW-0520">NAD</keyword>
<feature type="binding site" evidence="17">
    <location>
        <begin position="405"/>
        <end position="409"/>
    </location>
    <ligand>
        <name>AMP</name>
        <dbReference type="ChEBI" id="CHEBI:456215"/>
    </ligand>
</feature>
<dbReference type="PIRSF" id="PIRSF017184">
    <property type="entry name" value="Nnr"/>
    <property type="match status" value="1"/>
</dbReference>
<evidence type="ECO:0000256" key="17">
    <source>
        <dbReference type="HAMAP-Rule" id="MF_01965"/>
    </source>
</evidence>
<keyword evidence="13" id="KW-0511">Multifunctional enzyme</keyword>
<evidence type="ECO:0000256" key="7">
    <source>
        <dbReference type="ARBA" id="ARBA00022840"/>
    </source>
</evidence>
<feature type="binding site" evidence="18">
    <location>
        <position position="63"/>
    </location>
    <ligand>
        <name>K(+)</name>
        <dbReference type="ChEBI" id="CHEBI:29103"/>
    </ligand>
</feature>
<keyword evidence="7 17" id="KW-0067">ATP-binding</keyword>
<evidence type="ECO:0000256" key="11">
    <source>
        <dbReference type="ARBA" id="ARBA00023235"/>
    </source>
</evidence>
<feature type="binding site" evidence="17">
    <location>
        <position position="322"/>
    </location>
    <ligand>
        <name>(6S)-NADPHX</name>
        <dbReference type="ChEBI" id="CHEBI:64076"/>
    </ligand>
</feature>
<dbReference type="Pfam" id="PF03853">
    <property type="entry name" value="YjeF_N"/>
    <property type="match status" value="1"/>
</dbReference>
<reference evidence="23" key="1">
    <citation type="submission" date="2016-10" db="EMBL/GenBank/DDBJ databases">
        <authorList>
            <person name="Varghese N."/>
            <person name="Submissions S."/>
        </authorList>
    </citation>
    <scope>NUCLEOTIDE SEQUENCE [LARGE SCALE GENOMIC DNA]</scope>
    <source>
        <strain evidence="23">DSM 11578</strain>
    </source>
</reference>
<dbReference type="AlphaFoldDB" id="A0A1I4AZB4"/>
<dbReference type="GO" id="GO:0046496">
    <property type="term" value="P:nicotinamide nucleotide metabolic process"/>
    <property type="evidence" value="ECO:0007669"/>
    <property type="project" value="UniProtKB-UniRule"/>
</dbReference>
<comment type="cofactor">
    <cofactor evidence="17">
        <name>Mg(2+)</name>
        <dbReference type="ChEBI" id="CHEBI:18420"/>
    </cofactor>
</comment>
<comment type="catalytic activity">
    <reaction evidence="16 17 19">
        <text>(6S)-NADPHX + ADP = AMP + phosphate + NADPH + H(+)</text>
        <dbReference type="Rhea" id="RHEA:32235"/>
        <dbReference type="ChEBI" id="CHEBI:15378"/>
        <dbReference type="ChEBI" id="CHEBI:43474"/>
        <dbReference type="ChEBI" id="CHEBI:57783"/>
        <dbReference type="ChEBI" id="CHEBI:64076"/>
        <dbReference type="ChEBI" id="CHEBI:456215"/>
        <dbReference type="ChEBI" id="CHEBI:456216"/>
        <dbReference type="EC" id="4.2.1.136"/>
    </reaction>
</comment>
<dbReference type="PROSITE" id="PS51383">
    <property type="entry name" value="YJEF_C_3"/>
    <property type="match status" value="1"/>
</dbReference>
<proteinExistence type="inferred from homology"/>
<keyword evidence="11 18" id="KW-0413">Isomerase</keyword>
<dbReference type="SUPFAM" id="SSF64153">
    <property type="entry name" value="YjeF N-terminal domain-like"/>
    <property type="match status" value="1"/>
</dbReference>
<dbReference type="GO" id="GO:0005524">
    <property type="term" value="F:ATP binding"/>
    <property type="evidence" value="ECO:0007669"/>
    <property type="project" value="UniProtKB-UniRule"/>
</dbReference>
<dbReference type="HAMAP" id="MF_01965">
    <property type="entry name" value="NADHX_dehydratase"/>
    <property type="match status" value="1"/>
</dbReference>
<dbReference type="InterPro" id="IPR036652">
    <property type="entry name" value="YjeF_N_dom_sf"/>
</dbReference>
<dbReference type="Pfam" id="PF01256">
    <property type="entry name" value="Carb_kinase"/>
    <property type="match status" value="1"/>
</dbReference>
<dbReference type="EC" id="5.1.99.6" evidence="19"/>
<dbReference type="PANTHER" id="PTHR12592:SF0">
    <property type="entry name" value="ATP-DEPENDENT (S)-NAD(P)H-HYDRATE DEHYDRATASE"/>
    <property type="match status" value="1"/>
</dbReference>
<feature type="domain" description="YjeF C-terminal" evidence="20">
    <location>
        <begin position="226"/>
        <end position="493"/>
    </location>
</feature>
<organism evidence="22 23">
    <name type="scientific">Methylophaga sulfidovorans</name>
    <dbReference type="NCBI Taxonomy" id="45496"/>
    <lineage>
        <taxon>Bacteria</taxon>
        <taxon>Pseudomonadati</taxon>
        <taxon>Pseudomonadota</taxon>
        <taxon>Gammaproteobacteria</taxon>
        <taxon>Thiotrichales</taxon>
        <taxon>Piscirickettsiaceae</taxon>
        <taxon>Methylophaga</taxon>
    </lineage>
</organism>
<keyword evidence="12 17" id="KW-0456">Lyase</keyword>
<dbReference type="PANTHER" id="PTHR12592">
    <property type="entry name" value="ATP-DEPENDENT (S)-NAD(P)H-HYDRATE DEHYDRATASE FAMILY MEMBER"/>
    <property type="match status" value="1"/>
</dbReference>
<evidence type="ECO:0000259" key="21">
    <source>
        <dbReference type="PROSITE" id="PS51385"/>
    </source>
</evidence>
<dbReference type="GO" id="GO:0052855">
    <property type="term" value="F:ADP-dependent NAD(P)H-hydrate dehydratase activity"/>
    <property type="evidence" value="ECO:0007669"/>
    <property type="project" value="UniProtKB-UniRule"/>
</dbReference>
<keyword evidence="8 17" id="KW-0521">NADP</keyword>
<comment type="cofactor">
    <cofactor evidence="18 19">
        <name>K(+)</name>
        <dbReference type="ChEBI" id="CHEBI:29103"/>
    </cofactor>
    <text evidence="18 19">Binds 1 potassium ion per subunit.</text>
</comment>
<evidence type="ECO:0000256" key="8">
    <source>
        <dbReference type="ARBA" id="ARBA00022857"/>
    </source>
</evidence>
<keyword evidence="23" id="KW-1185">Reference proteome</keyword>
<feature type="binding site" evidence="17">
    <location>
        <position position="434"/>
    </location>
    <ligand>
        <name>(6S)-NADPHX</name>
        <dbReference type="ChEBI" id="CHEBI:64076"/>
    </ligand>
</feature>
<evidence type="ECO:0000256" key="4">
    <source>
        <dbReference type="ARBA" id="ARBA00009524"/>
    </source>
</evidence>
<keyword evidence="5 18" id="KW-0479">Metal-binding</keyword>
<evidence type="ECO:0000256" key="12">
    <source>
        <dbReference type="ARBA" id="ARBA00023239"/>
    </source>
</evidence>
<feature type="domain" description="YjeF N-terminal" evidence="21">
    <location>
        <begin position="14"/>
        <end position="216"/>
    </location>
</feature>
<dbReference type="PROSITE" id="PS51385">
    <property type="entry name" value="YJEF_N"/>
    <property type="match status" value="1"/>
</dbReference>
<dbReference type="OrthoDB" id="9806925at2"/>
<evidence type="ECO:0000256" key="3">
    <source>
        <dbReference type="ARBA" id="ARBA00006001"/>
    </source>
</evidence>
<feature type="binding site" evidence="18">
    <location>
        <position position="125"/>
    </location>
    <ligand>
        <name>K(+)</name>
        <dbReference type="ChEBI" id="CHEBI:29103"/>
    </ligand>
</feature>
<dbReference type="Gene3D" id="3.40.50.10260">
    <property type="entry name" value="YjeF N-terminal domain"/>
    <property type="match status" value="1"/>
</dbReference>
<dbReference type="EC" id="4.2.1.136" evidence="19"/>
<dbReference type="FunFam" id="3.40.1190.20:FF:000017">
    <property type="entry name" value="Multifunctional fusion protein"/>
    <property type="match status" value="1"/>
</dbReference>
<sequence>MHTLPDQLYSAAQTREIDRTIIEDHHISGSELMSRAASAALDILIKTWPQTKHITVVCGAGNNGGDGYDLAHQAINQGFHVELIELGNPEKMSAEAANARQGFLSTGQQPQRFNGRIADTDIIVDAIFGTGLDRQVSGDYAKAIEAINAKTKSHVLSIDIASGLSADSGKIMGVAVKADVTVSFLGLNRGLFTGDGPTISGCIYFSDLDAPDSVYEAVPTTTRLAQFQHYQPLLIPRSRSAHKGNFGHLLVVGGNQGMSGAARICAEAGARTGAGLISIATHPEHANWLNIDRPELMVKAIVSADDLIASLEKASVISFGPGLGQNAWAETVFNTLIDTDKPMVIDADALNLLSQRPINKPNWILTPHPGEAARLLGISSSDIETDRFKAVKQIQQKYGGIVVLKGAGTLICDGKTTLVSTAGNPGMASGGMGDALTGIIGGLLAQKLSLFDAASLAVILHGMAADRAAKENGERGLLALDLLPHLRHLLNLK</sequence>
<feature type="binding site" evidence="18">
    <location>
        <position position="140"/>
    </location>
    <ligand>
        <name>(6S)-NADPHX</name>
        <dbReference type="ChEBI" id="CHEBI:64076"/>
    </ligand>
</feature>
<comment type="similarity">
    <text evidence="17">Belongs to the NnrD/CARKD family.</text>
</comment>
<comment type="function">
    <text evidence="18">Catalyzes the epimerization of the S- and R-forms of NAD(P)HX, a damaged form of NAD(P)H that is a result of enzymatic or heat-dependent hydration. This is a prerequisite for the S-specific NAD(P)H-hydrate dehydratase to allow the repair of both epimers of NAD(P)HX.</text>
</comment>
<dbReference type="GO" id="GO:0110051">
    <property type="term" value="P:metabolite repair"/>
    <property type="evidence" value="ECO:0007669"/>
    <property type="project" value="TreeGrafter"/>
</dbReference>
<evidence type="ECO:0000256" key="10">
    <source>
        <dbReference type="ARBA" id="ARBA00023027"/>
    </source>
</evidence>
<dbReference type="InterPro" id="IPR004443">
    <property type="entry name" value="YjeF_N_dom"/>
</dbReference>
<evidence type="ECO:0000259" key="20">
    <source>
        <dbReference type="PROSITE" id="PS51383"/>
    </source>
</evidence>
<comment type="catalytic activity">
    <reaction evidence="15 17 19">
        <text>(6S)-NADHX + ADP = AMP + phosphate + NADH + H(+)</text>
        <dbReference type="Rhea" id="RHEA:32223"/>
        <dbReference type="ChEBI" id="CHEBI:15378"/>
        <dbReference type="ChEBI" id="CHEBI:43474"/>
        <dbReference type="ChEBI" id="CHEBI:57945"/>
        <dbReference type="ChEBI" id="CHEBI:64074"/>
        <dbReference type="ChEBI" id="CHEBI:456215"/>
        <dbReference type="ChEBI" id="CHEBI:456216"/>
        <dbReference type="EC" id="4.2.1.136"/>
    </reaction>
</comment>
<keyword evidence="9 18" id="KW-0630">Potassium</keyword>
<evidence type="ECO:0000256" key="13">
    <source>
        <dbReference type="ARBA" id="ARBA00023268"/>
    </source>
</evidence>
<evidence type="ECO:0000256" key="2">
    <source>
        <dbReference type="ARBA" id="ARBA00000909"/>
    </source>
</evidence>
<comment type="function">
    <text evidence="17">Catalyzes the dehydration of the S-form of NAD(P)HX at the expense of ADP, which is converted to AMP. Together with NAD(P)HX epimerase, which catalyzes the epimerization of the S- and R-forms, the enzyme allows the repair of both epimers of NAD(P)HX, a damaged form of NAD(P)H that is a result of enzymatic or heat-dependent hydration.</text>
</comment>
<dbReference type="RefSeq" id="WP_091715212.1">
    <property type="nucleotide sequence ID" value="NZ_FOSH01000016.1"/>
</dbReference>
<feature type="binding site" evidence="18">
    <location>
        <position position="159"/>
    </location>
    <ligand>
        <name>(6S)-NADPHX</name>
        <dbReference type="ChEBI" id="CHEBI:64076"/>
    </ligand>
</feature>
<evidence type="ECO:0000256" key="6">
    <source>
        <dbReference type="ARBA" id="ARBA00022741"/>
    </source>
</evidence>
<name>A0A1I4AZB4_9GAMM</name>
<dbReference type="NCBIfam" id="TIGR00197">
    <property type="entry name" value="yjeF_nterm"/>
    <property type="match status" value="1"/>
</dbReference>
<comment type="catalytic activity">
    <reaction evidence="2 18 19">
        <text>(6R)-NADPHX = (6S)-NADPHX</text>
        <dbReference type="Rhea" id="RHEA:32227"/>
        <dbReference type="ChEBI" id="CHEBI:64076"/>
        <dbReference type="ChEBI" id="CHEBI:64077"/>
        <dbReference type="EC" id="5.1.99.6"/>
    </reaction>
</comment>
<dbReference type="EMBL" id="FOSH01000016">
    <property type="protein sequence ID" value="SFK61029.1"/>
    <property type="molecule type" value="Genomic_DNA"/>
</dbReference>
<evidence type="ECO:0000256" key="19">
    <source>
        <dbReference type="PIRNR" id="PIRNR017184"/>
    </source>
</evidence>
<dbReference type="InterPro" id="IPR000631">
    <property type="entry name" value="CARKD"/>
</dbReference>
<evidence type="ECO:0000256" key="1">
    <source>
        <dbReference type="ARBA" id="ARBA00000013"/>
    </source>
</evidence>
<evidence type="ECO:0000256" key="18">
    <source>
        <dbReference type="HAMAP-Rule" id="MF_01966"/>
    </source>
</evidence>
<dbReference type="InterPro" id="IPR030677">
    <property type="entry name" value="Nnr"/>
</dbReference>
<keyword evidence="6 17" id="KW-0547">Nucleotide-binding</keyword>
<dbReference type="SUPFAM" id="SSF53613">
    <property type="entry name" value="Ribokinase-like"/>
    <property type="match status" value="1"/>
</dbReference>
<comment type="similarity">
    <text evidence="4 19">In the C-terminal section; belongs to the NnrD/CARKD family.</text>
</comment>
<feature type="binding site" evidence="18">
    <location>
        <begin position="62"/>
        <end position="66"/>
    </location>
    <ligand>
        <name>(6S)-NADPHX</name>
        <dbReference type="ChEBI" id="CHEBI:64076"/>
    </ligand>
</feature>
<comment type="subunit">
    <text evidence="17">Homotetramer.</text>
</comment>
<dbReference type="Proteomes" id="UP000198924">
    <property type="component" value="Unassembled WGS sequence"/>
</dbReference>
<feature type="binding site" evidence="17">
    <location>
        <position position="368"/>
    </location>
    <ligand>
        <name>(6S)-NADPHX</name>
        <dbReference type="ChEBI" id="CHEBI:64076"/>
    </ligand>
</feature>
<evidence type="ECO:0000256" key="15">
    <source>
        <dbReference type="ARBA" id="ARBA00048238"/>
    </source>
</evidence>
<evidence type="ECO:0000256" key="5">
    <source>
        <dbReference type="ARBA" id="ARBA00022723"/>
    </source>
</evidence>
<feature type="binding site" evidence="17">
    <location>
        <position position="433"/>
    </location>
    <ligand>
        <name>AMP</name>
        <dbReference type="ChEBI" id="CHEBI:456215"/>
    </ligand>
</feature>
<evidence type="ECO:0000256" key="14">
    <source>
        <dbReference type="ARBA" id="ARBA00025153"/>
    </source>
</evidence>
<evidence type="ECO:0000313" key="22">
    <source>
        <dbReference type="EMBL" id="SFK61029.1"/>
    </source>
</evidence>
<dbReference type="HAMAP" id="MF_01966">
    <property type="entry name" value="NADHX_epimerase"/>
    <property type="match status" value="1"/>
</dbReference>
<protein>
    <recommendedName>
        <fullName evidence="19">Bifunctional NAD(P)H-hydrate repair enzyme</fullName>
    </recommendedName>
    <alternativeName>
        <fullName evidence="19">Nicotinamide nucleotide repair protein</fullName>
    </alternativeName>
    <domain>
        <recommendedName>
            <fullName evidence="19">ADP-dependent (S)-NAD(P)H-hydrate dehydratase</fullName>
            <ecNumber evidence="19">4.2.1.136</ecNumber>
        </recommendedName>
        <alternativeName>
            <fullName evidence="19">ADP-dependent NAD(P)HX dehydratase</fullName>
        </alternativeName>
    </domain>
    <domain>
        <recommendedName>
            <fullName evidence="19">NAD(P)H-hydrate epimerase</fullName>
            <ecNumber evidence="19">5.1.99.6</ecNumber>
        </recommendedName>
    </domain>
</protein>
<feature type="binding site" evidence="18">
    <location>
        <begin position="129"/>
        <end position="135"/>
    </location>
    <ligand>
        <name>(6S)-NADPHX</name>
        <dbReference type="ChEBI" id="CHEBI:64076"/>
    </ligand>
</feature>
<accession>A0A1I4AZB4</accession>
<dbReference type="InterPro" id="IPR029056">
    <property type="entry name" value="Ribokinase-like"/>
</dbReference>
<dbReference type="CDD" id="cd01171">
    <property type="entry name" value="YXKO-related"/>
    <property type="match status" value="1"/>
</dbReference>